<dbReference type="SMART" id="SM00278">
    <property type="entry name" value="HhH1"/>
    <property type="match status" value="2"/>
</dbReference>
<dbReference type="Proteomes" id="UP000739538">
    <property type="component" value="Unassembled WGS sequence"/>
</dbReference>
<keyword evidence="1 6" id="KW-0963">Cytoplasm</keyword>
<dbReference type="InterPro" id="IPR000085">
    <property type="entry name" value="RuvA"/>
</dbReference>
<protein>
    <recommendedName>
        <fullName evidence="6">Holliday junction branch migration complex subunit RuvA</fullName>
    </recommendedName>
</protein>
<evidence type="ECO:0000256" key="4">
    <source>
        <dbReference type="ARBA" id="ARBA00023172"/>
    </source>
</evidence>
<name>A0A956NB70_UNCEI</name>
<organism evidence="8 9">
    <name type="scientific">Eiseniibacteriota bacterium</name>
    <dbReference type="NCBI Taxonomy" id="2212470"/>
    <lineage>
        <taxon>Bacteria</taxon>
        <taxon>Candidatus Eiseniibacteriota</taxon>
    </lineage>
</organism>
<comment type="caution">
    <text evidence="8">The sequence shown here is derived from an EMBL/GenBank/DDBJ whole genome shotgun (WGS) entry which is preliminary data.</text>
</comment>
<dbReference type="InterPro" id="IPR012340">
    <property type="entry name" value="NA-bd_OB-fold"/>
</dbReference>
<dbReference type="Gene3D" id="2.40.50.140">
    <property type="entry name" value="Nucleic acid-binding proteins"/>
    <property type="match status" value="1"/>
</dbReference>
<dbReference type="InterPro" id="IPR010994">
    <property type="entry name" value="RuvA_2-like"/>
</dbReference>
<dbReference type="Gene3D" id="1.10.8.10">
    <property type="entry name" value="DNA helicase RuvA subunit, C-terminal domain"/>
    <property type="match status" value="1"/>
</dbReference>
<feature type="region of interest" description="Domain III" evidence="6">
    <location>
        <begin position="150"/>
        <end position="208"/>
    </location>
</feature>
<accession>A0A956NB70</accession>
<evidence type="ECO:0000259" key="7">
    <source>
        <dbReference type="SMART" id="SM00278"/>
    </source>
</evidence>
<dbReference type="SUPFAM" id="SSF47781">
    <property type="entry name" value="RuvA domain 2-like"/>
    <property type="match status" value="1"/>
</dbReference>
<evidence type="ECO:0000256" key="1">
    <source>
        <dbReference type="ARBA" id="ARBA00022490"/>
    </source>
</evidence>
<reference evidence="8" key="1">
    <citation type="submission" date="2020-04" db="EMBL/GenBank/DDBJ databases">
        <authorList>
            <person name="Zhang T."/>
        </authorList>
    </citation>
    <scope>NUCLEOTIDE SEQUENCE</scope>
    <source>
        <strain evidence="8">HKST-UBA02</strain>
    </source>
</reference>
<sequence>MIERLEGTLVRSLGSSLYLQVGPATLEILVPVAQDGTEPAEGKPLALWTHLQWKEGEGPVLFGFRNPDERRLFRLLLQVQGVGPRIALAILAHLPPDRLLDRLLAKDDAVFTTVPGVGKKTAGRILVELGPQAEKLSLEIRGTTAGTATSRPQPSEDAVQALAALGYSPKEAEAALREVVAERSSVSVEEQIRLALRKLTQSPPKPRA</sequence>
<dbReference type="InterPro" id="IPR011114">
    <property type="entry name" value="RuvA_C"/>
</dbReference>
<proteinExistence type="inferred from homology"/>
<keyword evidence="3 6" id="KW-0238">DNA-binding</keyword>
<evidence type="ECO:0000256" key="6">
    <source>
        <dbReference type="HAMAP-Rule" id="MF_00031"/>
    </source>
</evidence>
<feature type="domain" description="Helix-hairpin-helix DNA-binding motif class 1" evidence="7">
    <location>
        <begin position="109"/>
        <end position="128"/>
    </location>
</feature>
<comment type="domain">
    <text evidence="6">Has three domains with a flexible linker between the domains II and III and assumes an 'L' shape. Domain III is highly mobile and contacts RuvB.</text>
</comment>
<comment type="function">
    <text evidence="6">The RuvA-RuvB-RuvC complex processes Holliday junction (HJ) DNA during genetic recombination and DNA repair, while the RuvA-RuvB complex plays an important role in the rescue of blocked DNA replication forks via replication fork reversal (RFR). RuvA specifically binds to HJ cruciform DNA, conferring on it an open structure. The RuvB hexamer acts as an ATP-dependent pump, pulling dsDNA into and through the RuvAB complex. HJ branch migration allows RuvC to scan DNA until it finds its consensus sequence, where it cleaves and resolves the cruciform DNA.</text>
</comment>
<dbReference type="GO" id="GO:0005737">
    <property type="term" value="C:cytoplasm"/>
    <property type="evidence" value="ECO:0007669"/>
    <property type="project" value="UniProtKB-SubCell"/>
</dbReference>
<reference evidence="8" key="2">
    <citation type="journal article" date="2021" name="Microbiome">
        <title>Successional dynamics and alternative stable states in a saline activated sludge microbial community over 9 years.</title>
        <authorList>
            <person name="Wang Y."/>
            <person name="Ye J."/>
            <person name="Ju F."/>
            <person name="Liu L."/>
            <person name="Boyd J.A."/>
            <person name="Deng Y."/>
            <person name="Parks D.H."/>
            <person name="Jiang X."/>
            <person name="Yin X."/>
            <person name="Woodcroft B.J."/>
            <person name="Tyson G.W."/>
            <person name="Hugenholtz P."/>
            <person name="Polz M.F."/>
            <person name="Zhang T."/>
        </authorList>
    </citation>
    <scope>NUCLEOTIDE SEQUENCE</scope>
    <source>
        <strain evidence="8">HKST-UBA02</strain>
    </source>
</reference>
<dbReference type="GO" id="GO:0009378">
    <property type="term" value="F:four-way junction helicase activity"/>
    <property type="evidence" value="ECO:0007669"/>
    <property type="project" value="InterPro"/>
</dbReference>
<evidence type="ECO:0000256" key="5">
    <source>
        <dbReference type="ARBA" id="ARBA00023204"/>
    </source>
</evidence>
<dbReference type="CDD" id="cd14332">
    <property type="entry name" value="UBA_RuvA_C"/>
    <property type="match status" value="1"/>
</dbReference>
<dbReference type="GO" id="GO:0000400">
    <property type="term" value="F:four-way junction DNA binding"/>
    <property type="evidence" value="ECO:0007669"/>
    <property type="project" value="UniProtKB-UniRule"/>
</dbReference>
<dbReference type="GO" id="GO:0006281">
    <property type="term" value="P:DNA repair"/>
    <property type="evidence" value="ECO:0007669"/>
    <property type="project" value="UniProtKB-UniRule"/>
</dbReference>
<dbReference type="HAMAP" id="MF_00031">
    <property type="entry name" value="DNA_HJ_migration_RuvA"/>
    <property type="match status" value="1"/>
</dbReference>
<dbReference type="GO" id="GO:0009379">
    <property type="term" value="C:Holliday junction helicase complex"/>
    <property type="evidence" value="ECO:0007669"/>
    <property type="project" value="InterPro"/>
</dbReference>
<dbReference type="InterPro" id="IPR003583">
    <property type="entry name" value="Hlx-hairpin-Hlx_DNA-bd_motif"/>
</dbReference>
<dbReference type="GO" id="GO:0005524">
    <property type="term" value="F:ATP binding"/>
    <property type="evidence" value="ECO:0007669"/>
    <property type="project" value="InterPro"/>
</dbReference>
<keyword evidence="5 6" id="KW-0234">DNA repair</keyword>
<comment type="caution">
    <text evidence="6">Lacks conserved residue(s) required for the propagation of feature annotation.</text>
</comment>
<dbReference type="NCBIfam" id="TIGR00084">
    <property type="entry name" value="ruvA"/>
    <property type="match status" value="1"/>
</dbReference>
<keyword evidence="4 6" id="KW-0233">DNA recombination</keyword>
<dbReference type="EMBL" id="JAGQHS010000008">
    <property type="protein sequence ID" value="MCA9754698.1"/>
    <property type="molecule type" value="Genomic_DNA"/>
</dbReference>
<evidence type="ECO:0000313" key="9">
    <source>
        <dbReference type="Proteomes" id="UP000739538"/>
    </source>
</evidence>
<dbReference type="InterPro" id="IPR036267">
    <property type="entry name" value="RuvA_C_sf"/>
</dbReference>
<dbReference type="Pfam" id="PF07499">
    <property type="entry name" value="RuvA_C"/>
    <property type="match status" value="1"/>
</dbReference>
<dbReference type="AlphaFoldDB" id="A0A956NB70"/>
<evidence type="ECO:0000256" key="3">
    <source>
        <dbReference type="ARBA" id="ARBA00023125"/>
    </source>
</evidence>
<feature type="region of interest" description="Flexible linker" evidence="6">
    <location>
        <begin position="137"/>
        <end position="149"/>
    </location>
</feature>
<evidence type="ECO:0000256" key="2">
    <source>
        <dbReference type="ARBA" id="ARBA00022763"/>
    </source>
</evidence>
<feature type="domain" description="Helix-hairpin-helix DNA-binding motif class 1" evidence="7">
    <location>
        <begin position="74"/>
        <end position="93"/>
    </location>
</feature>
<comment type="similarity">
    <text evidence="6">Belongs to the RuvA family.</text>
</comment>
<dbReference type="SUPFAM" id="SSF46929">
    <property type="entry name" value="DNA helicase RuvA subunit, C-terminal domain"/>
    <property type="match status" value="1"/>
</dbReference>
<dbReference type="Gene3D" id="1.10.150.20">
    <property type="entry name" value="5' to 3' exonuclease, C-terminal subdomain"/>
    <property type="match status" value="1"/>
</dbReference>
<keyword evidence="2 6" id="KW-0227">DNA damage</keyword>
<dbReference type="InterPro" id="IPR013849">
    <property type="entry name" value="DNA_helicase_Holl-junc_RuvA_I"/>
</dbReference>
<gene>
    <name evidence="6" type="primary">ruvA</name>
    <name evidence="8" type="ORF">KDA27_02770</name>
</gene>
<dbReference type="GO" id="GO:0006310">
    <property type="term" value="P:DNA recombination"/>
    <property type="evidence" value="ECO:0007669"/>
    <property type="project" value="UniProtKB-UniRule"/>
</dbReference>
<dbReference type="GO" id="GO:0048476">
    <property type="term" value="C:Holliday junction resolvase complex"/>
    <property type="evidence" value="ECO:0007669"/>
    <property type="project" value="UniProtKB-UniRule"/>
</dbReference>
<dbReference type="Pfam" id="PF14520">
    <property type="entry name" value="HHH_5"/>
    <property type="match status" value="1"/>
</dbReference>
<comment type="subcellular location">
    <subcellularLocation>
        <location evidence="6">Cytoplasm</location>
    </subcellularLocation>
</comment>
<dbReference type="Pfam" id="PF01330">
    <property type="entry name" value="RuvA_N"/>
    <property type="match status" value="1"/>
</dbReference>
<comment type="subunit">
    <text evidence="6">Homotetramer. Forms an RuvA(8)-RuvB(12)-Holliday junction (HJ) complex. HJ DNA is sandwiched between 2 RuvA tetramers; dsDNA enters through RuvA and exits via RuvB. An RuvB hexamer assembles on each DNA strand where it exits the tetramer. Each RuvB hexamer is contacted by two RuvA subunits (via domain III) on 2 adjacent RuvB subunits; this complex drives branch migration. In the full resolvosome a probable DNA-RuvA(4)-RuvB(12)-RuvC(2) complex forms which resolves the HJ.</text>
</comment>
<evidence type="ECO:0000313" key="8">
    <source>
        <dbReference type="EMBL" id="MCA9754698.1"/>
    </source>
</evidence>